<evidence type="ECO:0000256" key="8">
    <source>
        <dbReference type="ARBA" id="ARBA00023242"/>
    </source>
</evidence>
<dbReference type="SMART" id="SM00398">
    <property type="entry name" value="HMG"/>
    <property type="match status" value="2"/>
</dbReference>
<feature type="domain" description="HMG box" evidence="11">
    <location>
        <begin position="138"/>
        <end position="208"/>
    </location>
</feature>
<dbReference type="SMART" id="SM01366">
    <property type="entry name" value="c-clamp"/>
    <property type="match status" value="1"/>
</dbReference>
<keyword evidence="6" id="KW-0010">Activator</keyword>
<keyword evidence="3" id="KW-0879">Wnt signaling pathway</keyword>
<dbReference type="SUPFAM" id="SSF47095">
    <property type="entry name" value="HMG-box"/>
    <property type="match status" value="2"/>
</dbReference>
<evidence type="ECO:0000313" key="12">
    <source>
        <dbReference type="EMBL" id="PIC18979.1"/>
    </source>
</evidence>
<dbReference type="GO" id="GO:0000978">
    <property type="term" value="F:RNA polymerase II cis-regulatory region sequence-specific DNA binding"/>
    <property type="evidence" value="ECO:0007669"/>
    <property type="project" value="TreeGrafter"/>
</dbReference>
<evidence type="ECO:0000256" key="10">
    <source>
        <dbReference type="SAM" id="MobiDB-lite"/>
    </source>
</evidence>
<protein>
    <recommendedName>
        <fullName evidence="11">HMG box domain-containing protein</fullName>
    </recommendedName>
</protein>
<feature type="compositionally biased region" description="Basic and acidic residues" evidence="10">
    <location>
        <begin position="423"/>
        <end position="436"/>
    </location>
</feature>
<dbReference type="STRING" id="1611254.A0A2G5SVN8"/>
<keyword evidence="5 9" id="KW-0238">DNA-binding</keyword>
<dbReference type="Gene3D" id="1.10.30.10">
    <property type="entry name" value="High mobility group box domain"/>
    <property type="match status" value="2"/>
</dbReference>
<reference evidence="13" key="1">
    <citation type="submission" date="2017-10" db="EMBL/GenBank/DDBJ databases">
        <title>Rapid genome shrinkage in a self-fertile nematode reveals novel sperm competition proteins.</title>
        <authorList>
            <person name="Yin D."/>
            <person name="Schwarz E.M."/>
            <person name="Thomas C.G."/>
            <person name="Felde R.L."/>
            <person name="Korf I.F."/>
            <person name="Cutter A.D."/>
            <person name="Schartner C.M."/>
            <person name="Ralston E.J."/>
            <person name="Meyer B.J."/>
            <person name="Haag E.S."/>
        </authorList>
    </citation>
    <scope>NUCLEOTIDE SEQUENCE [LARGE SCALE GENOMIC DNA]</scope>
    <source>
        <strain evidence="13">JU1422</strain>
    </source>
</reference>
<feature type="domain" description="HMG box" evidence="11">
    <location>
        <begin position="291"/>
        <end position="361"/>
    </location>
</feature>
<dbReference type="GO" id="GO:0000785">
    <property type="term" value="C:chromatin"/>
    <property type="evidence" value="ECO:0007669"/>
    <property type="project" value="TreeGrafter"/>
</dbReference>
<organism evidence="12 13">
    <name type="scientific">Caenorhabditis nigoni</name>
    <dbReference type="NCBI Taxonomy" id="1611254"/>
    <lineage>
        <taxon>Eukaryota</taxon>
        <taxon>Metazoa</taxon>
        <taxon>Ecdysozoa</taxon>
        <taxon>Nematoda</taxon>
        <taxon>Chromadorea</taxon>
        <taxon>Rhabditida</taxon>
        <taxon>Rhabditina</taxon>
        <taxon>Rhabditomorpha</taxon>
        <taxon>Rhabditoidea</taxon>
        <taxon>Rhabditidae</taxon>
        <taxon>Peloderinae</taxon>
        <taxon>Caenorhabditis</taxon>
    </lineage>
</organism>
<feature type="region of interest" description="Disordered" evidence="10">
    <location>
        <begin position="423"/>
        <end position="480"/>
    </location>
</feature>
<evidence type="ECO:0000256" key="4">
    <source>
        <dbReference type="ARBA" id="ARBA00023015"/>
    </source>
</evidence>
<comment type="subcellular location">
    <subcellularLocation>
        <location evidence="1">Nucleus</location>
    </subcellularLocation>
</comment>
<keyword evidence="13" id="KW-1185">Reference proteome</keyword>
<comment type="caution">
    <text evidence="12">The sequence shown here is derived from an EMBL/GenBank/DDBJ whole genome shotgun (WGS) entry which is preliminary data.</text>
</comment>
<evidence type="ECO:0000259" key="11">
    <source>
        <dbReference type="PROSITE" id="PS50118"/>
    </source>
</evidence>
<dbReference type="PANTHER" id="PTHR10373:SF38">
    <property type="entry name" value="PROTEIN PANGOLIN, ISOFORM J"/>
    <property type="match status" value="1"/>
</dbReference>
<gene>
    <name evidence="12" type="primary">Cnig_chr_X.g24683</name>
    <name evidence="12" type="ORF">B9Z55_024683</name>
</gene>
<dbReference type="PANTHER" id="PTHR10373">
    <property type="entry name" value="TRANSCRIPTION FACTOR 7 FAMILY MEMBER"/>
    <property type="match status" value="1"/>
</dbReference>
<dbReference type="InterPro" id="IPR036910">
    <property type="entry name" value="HMG_box_dom_sf"/>
</dbReference>
<dbReference type="EMBL" id="PDUG01000006">
    <property type="protein sequence ID" value="PIC18979.1"/>
    <property type="molecule type" value="Genomic_DNA"/>
</dbReference>
<evidence type="ECO:0000256" key="6">
    <source>
        <dbReference type="ARBA" id="ARBA00023159"/>
    </source>
</evidence>
<evidence type="ECO:0000256" key="3">
    <source>
        <dbReference type="ARBA" id="ARBA00022687"/>
    </source>
</evidence>
<evidence type="ECO:0000256" key="1">
    <source>
        <dbReference type="ARBA" id="ARBA00004123"/>
    </source>
</evidence>
<keyword evidence="8 9" id="KW-0539">Nucleus</keyword>
<dbReference type="GO" id="GO:1990907">
    <property type="term" value="C:beta-catenin-TCF complex"/>
    <property type="evidence" value="ECO:0007669"/>
    <property type="project" value="TreeGrafter"/>
</dbReference>
<feature type="compositionally biased region" description="Polar residues" evidence="10">
    <location>
        <begin position="454"/>
        <end position="480"/>
    </location>
</feature>
<keyword evidence="7" id="KW-0804">Transcription</keyword>
<accession>A0A2G5SVN8</accession>
<proteinExistence type="inferred from homology"/>
<dbReference type="OrthoDB" id="2307332at2759"/>
<evidence type="ECO:0000256" key="9">
    <source>
        <dbReference type="PROSITE-ProRule" id="PRU00267"/>
    </source>
</evidence>
<dbReference type="GO" id="GO:0000981">
    <property type="term" value="F:DNA-binding transcription factor activity, RNA polymerase II-specific"/>
    <property type="evidence" value="ECO:0007669"/>
    <property type="project" value="TreeGrafter"/>
</dbReference>
<dbReference type="Pfam" id="PF00505">
    <property type="entry name" value="HMG_box"/>
    <property type="match status" value="2"/>
</dbReference>
<comment type="similarity">
    <text evidence="2">Belongs to the TCF/LEF family.</text>
</comment>
<evidence type="ECO:0000256" key="2">
    <source>
        <dbReference type="ARBA" id="ARBA00006569"/>
    </source>
</evidence>
<dbReference type="InterPro" id="IPR024940">
    <property type="entry name" value="TCF/LEF"/>
</dbReference>
<dbReference type="InterPro" id="IPR009071">
    <property type="entry name" value="HMG_box_dom"/>
</dbReference>
<name>A0A2G5SVN8_9PELO</name>
<evidence type="ECO:0000313" key="13">
    <source>
        <dbReference type="Proteomes" id="UP000230233"/>
    </source>
</evidence>
<feature type="compositionally biased region" description="Polar residues" evidence="10">
    <location>
        <begin position="437"/>
        <end position="447"/>
    </location>
</feature>
<dbReference type="AlphaFoldDB" id="A0A2G5SVN8"/>
<evidence type="ECO:0000256" key="7">
    <source>
        <dbReference type="ARBA" id="ARBA00023163"/>
    </source>
</evidence>
<evidence type="ECO:0000256" key="5">
    <source>
        <dbReference type="ARBA" id="ARBA00023125"/>
    </source>
</evidence>
<feature type="DNA-binding region" description="HMG box" evidence="9">
    <location>
        <begin position="291"/>
        <end position="361"/>
    </location>
</feature>
<feature type="DNA-binding region" description="HMG box" evidence="9">
    <location>
        <begin position="138"/>
        <end position="208"/>
    </location>
</feature>
<dbReference type="GO" id="GO:0060070">
    <property type="term" value="P:canonical Wnt signaling pathway"/>
    <property type="evidence" value="ECO:0007669"/>
    <property type="project" value="TreeGrafter"/>
</dbReference>
<sequence length="480" mass="55598">MDFKKSLSAHGVGFPQTLFPQPQMVPTLPLHLLPGMLPITQFNPFLNFPRMVPMITPPFLPVPPMFNMQMNLMNPMAMHAMTSRPELNAPSSTGFPTSIPMIPFPEAVQKESSNQIDAIPLSGQQELGNQHQKKENQIRRPLNAFMLFLKENRNIFMEEDRNVPLTISEINKELAKRWRKLSNEERRKYVEMADNEKKLHKEKYPNWYAKNNYPKNRKKPKKQIHGTMNVMAMQAMTPQLSAPSPTGSQENIRMVPFPETKETGSSYLKNTIPSANQQDPKKRNHKKKNYIKKPLNAFMLFNKENRKTLLEESGYDQMPAGEINKELGRRWQKMTDEERRKYFELAKIKRELHKEKYPEWSAADNYPKNPKKAEKRIHAPTQLLAKMCRARFGIEDMSKWCKYCLRKKKCILSKVLLEMTQNDNKETASETSKDNTETSSLSVTTPTDFVLDQESVSSTLQSREESLQTSLSTNSEAKEE</sequence>
<keyword evidence="4" id="KW-0805">Transcription regulation</keyword>
<dbReference type="Proteomes" id="UP000230233">
    <property type="component" value="Chromosome X"/>
</dbReference>
<dbReference type="PROSITE" id="PS50118">
    <property type="entry name" value="HMG_BOX_2"/>
    <property type="match status" value="2"/>
</dbReference>